<evidence type="ECO:0000313" key="4">
    <source>
        <dbReference type="WBParaSite" id="PTRK_0001080500.1"/>
    </source>
</evidence>
<keyword evidence="2" id="KW-0812">Transmembrane</keyword>
<feature type="compositionally biased region" description="Basic and acidic residues" evidence="1">
    <location>
        <begin position="308"/>
        <end position="318"/>
    </location>
</feature>
<keyword evidence="3" id="KW-1185">Reference proteome</keyword>
<dbReference type="AlphaFoldDB" id="A0A0N4ZQK9"/>
<name>A0A0N4ZQK9_PARTI</name>
<reference evidence="4" key="1">
    <citation type="submission" date="2017-02" db="UniProtKB">
        <authorList>
            <consortium name="WormBaseParasite"/>
        </authorList>
    </citation>
    <scope>IDENTIFICATION</scope>
</reference>
<keyword evidence="2" id="KW-1133">Transmembrane helix</keyword>
<protein>
    <submittedName>
        <fullName evidence="4">Uncharacterized protein</fullName>
    </submittedName>
</protein>
<feature type="compositionally biased region" description="Polar residues" evidence="1">
    <location>
        <begin position="59"/>
        <end position="72"/>
    </location>
</feature>
<keyword evidence="2" id="KW-0472">Membrane</keyword>
<evidence type="ECO:0000256" key="1">
    <source>
        <dbReference type="SAM" id="MobiDB-lite"/>
    </source>
</evidence>
<feature type="transmembrane region" description="Helical" evidence="2">
    <location>
        <begin position="6"/>
        <end position="27"/>
    </location>
</feature>
<dbReference type="Proteomes" id="UP000038045">
    <property type="component" value="Unplaced"/>
</dbReference>
<evidence type="ECO:0000313" key="3">
    <source>
        <dbReference type="Proteomes" id="UP000038045"/>
    </source>
</evidence>
<accession>A0A0N4ZQK9</accession>
<feature type="region of interest" description="Disordered" evidence="1">
    <location>
        <begin position="181"/>
        <end position="201"/>
    </location>
</feature>
<feature type="compositionally biased region" description="Polar residues" evidence="1">
    <location>
        <begin position="181"/>
        <end position="194"/>
    </location>
</feature>
<proteinExistence type="predicted"/>
<feature type="region of interest" description="Disordered" evidence="1">
    <location>
        <begin position="304"/>
        <end position="346"/>
    </location>
</feature>
<organism evidence="3 4">
    <name type="scientific">Parastrongyloides trichosuri</name>
    <name type="common">Possum-specific nematode worm</name>
    <dbReference type="NCBI Taxonomy" id="131310"/>
    <lineage>
        <taxon>Eukaryota</taxon>
        <taxon>Metazoa</taxon>
        <taxon>Ecdysozoa</taxon>
        <taxon>Nematoda</taxon>
        <taxon>Chromadorea</taxon>
        <taxon>Rhabditida</taxon>
        <taxon>Tylenchina</taxon>
        <taxon>Panagrolaimomorpha</taxon>
        <taxon>Strongyloidoidea</taxon>
        <taxon>Strongyloididae</taxon>
        <taxon>Parastrongyloides</taxon>
    </lineage>
</organism>
<feature type="compositionally biased region" description="Polar residues" evidence="1">
    <location>
        <begin position="330"/>
        <end position="340"/>
    </location>
</feature>
<evidence type="ECO:0000256" key="2">
    <source>
        <dbReference type="SAM" id="Phobius"/>
    </source>
</evidence>
<feature type="region of interest" description="Disordered" evidence="1">
    <location>
        <begin position="53"/>
        <end position="72"/>
    </location>
</feature>
<sequence length="346" mass="38508">MLILTYIFKSITLFVVTLTLTIISNCANRKELRFDMMNRKGRKKRSALEYEKLAKEADTQTSSGSGASGNKTQDSIIEKEIKNFNCTVDKIIKNNINVSDNKNAYKTGNKSIGKKNGIKSTMNSNILSKSSKETNVKAAKSPVKMVESPTPMSFSKGNMEKSLQKTVVYDTNVAKDFKSLLETSPHQTKQSSSREGGGHYNSLKLVPISPDSPVQCPKLAELDCFLVDEANNKDNGNGDFLAKTQSLSTVTRGEGKKLNDTIDEMFTNSIFSNTNKCTQNPNYEDTTQEATNKITRKGKINDSWAENRTQEGSKKDELDVTESIDVDPQQLLTPRTISVRSNRERK</sequence>
<dbReference type="WBParaSite" id="PTRK_0001080500.1">
    <property type="protein sequence ID" value="PTRK_0001080500.1"/>
    <property type="gene ID" value="PTRK_0001080500"/>
</dbReference>
<feature type="region of interest" description="Disordered" evidence="1">
    <location>
        <begin position="131"/>
        <end position="157"/>
    </location>
</feature>